<dbReference type="InterPro" id="IPR011989">
    <property type="entry name" value="ARM-like"/>
</dbReference>
<proteinExistence type="predicted"/>
<dbReference type="AlphaFoldDB" id="A0A0D3K409"/>
<dbReference type="SUPFAM" id="SSF48371">
    <property type="entry name" value="ARM repeat"/>
    <property type="match status" value="1"/>
</dbReference>
<dbReference type="SMART" id="SM00185">
    <property type="entry name" value="ARM"/>
    <property type="match status" value="4"/>
</dbReference>
<sequence>MVAFGRRAIAKLAESLHSSDGDLLASSLADLKALLSNQESKMEAIHNDTLVPSLVALLEKPDHTAGAADCIASLSLVCQGRAAVKDAFAVAALEALLPSSSVSAASALLSLSLSRDGCAILLESATLVGSLTDALSRASADLKRPCLAALANLLSQPAAAEQALRAGLVTHLGKLVDVSEEEEVVETALQALCNLSNTRAGKEAVVGAGILPSLGAMAAKGGAAVKQRAAGTLMALAIGEGRQLPDECIRPLVLLADSDDEETARNAVAALRSASEDPPTRRRIVRCAAELGKEPSSLVFDNQPWPHSERFLSQRALVSQ</sequence>
<name>A0A0D3K409_EMIH1</name>
<dbReference type="InterPro" id="IPR016024">
    <property type="entry name" value="ARM-type_fold"/>
</dbReference>
<dbReference type="Proteomes" id="UP000013827">
    <property type="component" value="Unassembled WGS sequence"/>
</dbReference>
<dbReference type="Gene3D" id="1.25.10.10">
    <property type="entry name" value="Leucine-rich Repeat Variant"/>
    <property type="match status" value="1"/>
</dbReference>
<protein>
    <submittedName>
        <fullName evidence="2">Uncharacterized protein</fullName>
    </submittedName>
</protein>
<dbReference type="PaxDb" id="2903-EOD30494"/>
<dbReference type="PANTHER" id="PTHR23315:SF7">
    <property type="entry name" value="U-BOX DOMAIN-CONTAINING PROTEIN 4"/>
    <property type="match status" value="1"/>
</dbReference>
<dbReference type="RefSeq" id="XP_005782923.1">
    <property type="nucleotide sequence ID" value="XM_005782866.1"/>
</dbReference>
<dbReference type="PROSITE" id="PS50176">
    <property type="entry name" value="ARM_REPEAT"/>
    <property type="match status" value="1"/>
</dbReference>
<dbReference type="eggNOG" id="KOG0167">
    <property type="taxonomic scope" value="Eukaryota"/>
</dbReference>
<dbReference type="InterPro" id="IPR000225">
    <property type="entry name" value="Armadillo"/>
</dbReference>
<evidence type="ECO:0000313" key="3">
    <source>
        <dbReference type="Proteomes" id="UP000013827"/>
    </source>
</evidence>
<dbReference type="HOGENOM" id="CLU_869988_0_0_1"/>
<evidence type="ECO:0000313" key="2">
    <source>
        <dbReference type="EnsemblProtists" id="EOD30494"/>
    </source>
</evidence>
<keyword evidence="3" id="KW-1185">Reference proteome</keyword>
<reference evidence="3" key="1">
    <citation type="journal article" date="2013" name="Nature">
        <title>Pan genome of the phytoplankton Emiliania underpins its global distribution.</title>
        <authorList>
            <person name="Read B.A."/>
            <person name="Kegel J."/>
            <person name="Klute M.J."/>
            <person name="Kuo A."/>
            <person name="Lefebvre S.C."/>
            <person name="Maumus F."/>
            <person name="Mayer C."/>
            <person name="Miller J."/>
            <person name="Monier A."/>
            <person name="Salamov A."/>
            <person name="Young J."/>
            <person name="Aguilar M."/>
            <person name="Claverie J.M."/>
            <person name="Frickenhaus S."/>
            <person name="Gonzalez K."/>
            <person name="Herman E.K."/>
            <person name="Lin Y.C."/>
            <person name="Napier J."/>
            <person name="Ogata H."/>
            <person name="Sarno A.F."/>
            <person name="Shmutz J."/>
            <person name="Schroeder D."/>
            <person name="de Vargas C."/>
            <person name="Verret F."/>
            <person name="von Dassow P."/>
            <person name="Valentin K."/>
            <person name="Van de Peer Y."/>
            <person name="Wheeler G."/>
            <person name="Dacks J.B."/>
            <person name="Delwiche C.F."/>
            <person name="Dyhrman S.T."/>
            <person name="Glockner G."/>
            <person name="John U."/>
            <person name="Richards T."/>
            <person name="Worden A.Z."/>
            <person name="Zhang X."/>
            <person name="Grigoriev I.V."/>
            <person name="Allen A.E."/>
            <person name="Bidle K."/>
            <person name="Borodovsky M."/>
            <person name="Bowler C."/>
            <person name="Brownlee C."/>
            <person name="Cock J.M."/>
            <person name="Elias M."/>
            <person name="Gladyshev V.N."/>
            <person name="Groth M."/>
            <person name="Guda C."/>
            <person name="Hadaegh A."/>
            <person name="Iglesias-Rodriguez M.D."/>
            <person name="Jenkins J."/>
            <person name="Jones B.M."/>
            <person name="Lawson T."/>
            <person name="Leese F."/>
            <person name="Lindquist E."/>
            <person name="Lobanov A."/>
            <person name="Lomsadze A."/>
            <person name="Malik S.B."/>
            <person name="Marsh M.E."/>
            <person name="Mackinder L."/>
            <person name="Mock T."/>
            <person name="Mueller-Roeber B."/>
            <person name="Pagarete A."/>
            <person name="Parker M."/>
            <person name="Probert I."/>
            <person name="Quesneville H."/>
            <person name="Raines C."/>
            <person name="Rensing S.A."/>
            <person name="Riano-Pachon D.M."/>
            <person name="Richier S."/>
            <person name="Rokitta S."/>
            <person name="Shiraiwa Y."/>
            <person name="Soanes D.M."/>
            <person name="van der Giezen M."/>
            <person name="Wahlund T.M."/>
            <person name="Williams B."/>
            <person name="Wilson W."/>
            <person name="Wolfe G."/>
            <person name="Wurch L.L."/>
        </authorList>
    </citation>
    <scope>NUCLEOTIDE SEQUENCE</scope>
</reference>
<evidence type="ECO:0000256" key="1">
    <source>
        <dbReference type="PROSITE-ProRule" id="PRU00259"/>
    </source>
</evidence>
<accession>A0A0D3K409</accession>
<dbReference type="PANTHER" id="PTHR23315">
    <property type="entry name" value="U BOX DOMAIN-CONTAINING"/>
    <property type="match status" value="1"/>
</dbReference>
<reference evidence="2" key="2">
    <citation type="submission" date="2024-10" db="UniProtKB">
        <authorList>
            <consortium name="EnsemblProtists"/>
        </authorList>
    </citation>
    <scope>IDENTIFICATION</scope>
</reference>
<feature type="repeat" description="ARM" evidence="1">
    <location>
        <begin position="167"/>
        <end position="210"/>
    </location>
</feature>
<dbReference type="KEGG" id="ehx:EMIHUDRAFT_232848"/>
<organism evidence="2 3">
    <name type="scientific">Emiliania huxleyi (strain CCMP1516)</name>
    <dbReference type="NCBI Taxonomy" id="280463"/>
    <lineage>
        <taxon>Eukaryota</taxon>
        <taxon>Haptista</taxon>
        <taxon>Haptophyta</taxon>
        <taxon>Prymnesiophyceae</taxon>
        <taxon>Isochrysidales</taxon>
        <taxon>Noelaerhabdaceae</taxon>
        <taxon>Emiliania</taxon>
    </lineage>
</organism>
<dbReference type="OMA" id="VGCIMAT"/>
<dbReference type="GeneID" id="17275767"/>
<dbReference type="EnsemblProtists" id="EOD30494">
    <property type="protein sequence ID" value="EOD30494"/>
    <property type="gene ID" value="EMIHUDRAFT_232848"/>
</dbReference>